<evidence type="ECO:0000256" key="1">
    <source>
        <dbReference type="SAM" id="Phobius"/>
    </source>
</evidence>
<proteinExistence type="predicted"/>
<keyword evidence="3" id="KW-1185">Reference proteome</keyword>
<organism evidence="2 3">
    <name type="scientific">Ekhidna lutea</name>
    <dbReference type="NCBI Taxonomy" id="447679"/>
    <lineage>
        <taxon>Bacteria</taxon>
        <taxon>Pseudomonadati</taxon>
        <taxon>Bacteroidota</taxon>
        <taxon>Cytophagia</taxon>
        <taxon>Cytophagales</taxon>
        <taxon>Reichenbachiellaceae</taxon>
        <taxon>Ekhidna</taxon>
    </lineage>
</organism>
<keyword evidence="1" id="KW-0812">Transmembrane</keyword>
<dbReference type="RefSeq" id="WP_089357247.1">
    <property type="nucleotide sequence ID" value="NZ_FZPD01000004.1"/>
</dbReference>
<evidence type="ECO:0000313" key="2">
    <source>
        <dbReference type="EMBL" id="SNT15414.1"/>
    </source>
</evidence>
<dbReference type="AlphaFoldDB" id="A0A239KE73"/>
<name>A0A239KE73_EKHLU</name>
<keyword evidence="1" id="KW-1133">Transmembrane helix</keyword>
<accession>A0A239KE73</accession>
<feature type="transmembrane region" description="Helical" evidence="1">
    <location>
        <begin position="12"/>
        <end position="39"/>
    </location>
</feature>
<dbReference type="EMBL" id="FZPD01000004">
    <property type="protein sequence ID" value="SNT15414.1"/>
    <property type="molecule type" value="Genomic_DNA"/>
</dbReference>
<reference evidence="2 3" key="1">
    <citation type="submission" date="2017-06" db="EMBL/GenBank/DDBJ databases">
        <authorList>
            <person name="Kim H.J."/>
            <person name="Triplett B.A."/>
        </authorList>
    </citation>
    <scope>NUCLEOTIDE SEQUENCE [LARGE SCALE GENOMIC DNA]</scope>
    <source>
        <strain evidence="2 3">DSM 19307</strain>
    </source>
</reference>
<sequence>MKGKIIFKEEQTFVGTWMWYLVIGIALLLFIGTILGIIFRPDNEGVIGLILATAATGGVLILLYTSKLYVSIDKNSIYFRYPPFVNKEKKLTKDDVIDIYIRKYKPIWEYGGWGYRFRFRSGRAMSVAGNVGLQLTTKDNKRILIGTQKPELMKQAVRRLKENWEIDG</sequence>
<dbReference type="Proteomes" id="UP000198393">
    <property type="component" value="Unassembled WGS sequence"/>
</dbReference>
<keyword evidence="1" id="KW-0472">Membrane</keyword>
<evidence type="ECO:0000313" key="3">
    <source>
        <dbReference type="Proteomes" id="UP000198393"/>
    </source>
</evidence>
<feature type="transmembrane region" description="Helical" evidence="1">
    <location>
        <begin position="45"/>
        <end position="64"/>
    </location>
</feature>
<gene>
    <name evidence="2" type="ORF">SAMN05421640_2546</name>
</gene>
<dbReference type="OrthoDB" id="582675at2"/>
<protein>
    <submittedName>
        <fullName evidence="2">Uncharacterized protein</fullName>
    </submittedName>
</protein>